<dbReference type="Gene3D" id="2.10.25.10">
    <property type="entry name" value="Laminin"/>
    <property type="match status" value="1"/>
</dbReference>
<organism evidence="13 14">
    <name type="scientific">Brachionus calyciflorus</name>
    <dbReference type="NCBI Taxonomy" id="104777"/>
    <lineage>
        <taxon>Eukaryota</taxon>
        <taxon>Metazoa</taxon>
        <taxon>Spiralia</taxon>
        <taxon>Gnathifera</taxon>
        <taxon>Rotifera</taxon>
        <taxon>Eurotatoria</taxon>
        <taxon>Monogononta</taxon>
        <taxon>Pseudotrocha</taxon>
        <taxon>Ploima</taxon>
        <taxon>Brachionidae</taxon>
        <taxon>Brachionus</taxon>
    </lineage>
</organism>
<evidence type="ECO:0000256" key="4">
    <source>
        <dbReference type="ARBA" id="ARBA00022729"/>
    </source>
</evidence>
<keyword evidence="7" id="KW-1015">Disulfide bond</keyword>
<comment type="subcellular location">
    <subcellularLocation>
        <location evidence="1">Membrane</location>
        <topology evidence="1">Single-pass membrane protein</topology>
    </subcellularLocation>
</comment>
<keyword evidence="8" id="KW-0325">Glycoprotein</keyword>
<evidence type="ECO:0000256" key="7">
    <source>
        <dbReference type="ARBA" id="ARBA00023157"/>
    </source>
</evidence>
<dbReference type="PROSITE" id="PS01248">
    <property type="entry name" value="EGF_LAM_1"/>
    <property type="match status" value="1"/>
</dbReference>
<dbReference type="PANTHER" id="PTHR46376">
    <property type="entry name" value="LEUCINE-ZIPPER-LIKE TRANSCRIPTIONAL REGULATOR 1"/>
    <property type="match status" value="1"/>
</dbReference>
<dbReference type="OrthoDB" id="9998912at2759"/>
<sequence length="1396" mass="160510">MSLKLIYLLILNTIIINIRTCINLEEEEFSTPFVSSSSSFDNFDYEIGDKFESKSQIECKSDLNCKDSNSVCQNGYCVKLCSYSDRFKLISKNCVYYHCDSKQYISSSFGDLNNQNSIPIETNNYPVLNRYLSKKKCSWILQNKNYINKTNENSFIQLNFERFSTQFFNDYLYIFAGDSIYSPLLAALSGTDSFSTNPSENKIQQNKLQSNSPTISLTFFNVTSLFLFFKTDVLSSHSLYKSIYLFDDAKPNGISVKHKFSSSCDGFNLSESDPSSICFNELNLTKNYCENETECTSDLIENLKYKNPDSLDLLNTRLNRAYHCSFVFENYFYILGGFSFSKKLSFLSRLNLMSLLWEHDIDRTSSTIVNRSNRNFFANISNFEKPKLELPGHRYSQSCALDNDNKRVYMFGGILYDAENNEEYGSKRTTNELWVLNLETNKWSLLNDDSVQSSFKESKKYECPIAVSGHSMHLINKGSNEQSLFIFFGYSEYYGSTLNIIQEYNLVSKVWTYNQTSFLNIGHGHSSVYDNRTNLIYFHGGLVLNQDKYSNSRNSQSSLISSFIYSFSLIGYTWTELTKSSESSYMQSSILYNNKILFYGGITQTDDYQKILYNSNRLQFYETIKNEFVHEFTLNDTRQKFEIKNSQRYAHTSFIYENNMYIFGGFNGFFLSDMLKIDLKKIPEIQKIDASFRKKRQNYKETEIGDSFGNRTNKINSPKADIDFVSKYEIPSEFSNRQLSYSEYCFNHKTCNLCQMDSNCVWNGKYCDYFVSSNSSLKQLYKKPSCTQMCSEFTSCTNCTSLININGQYQNNCVWCASQSKCVQKKAISILYPFGECFNLINDREQCDREITQEQTGAKININTCSLLYSNCSSCITDERCGWCTKDSLDSSSLNTGYGICIEGGEKSSLNNQCKLKWFFSNCPQCECNGHSVCSNTSTCSKCMNNTQGEYCSECRSGYFGKPKNNGECRSCECGQQASDCDNNTGKCYCNTKGVVGLKCELCDSPRYNGRPNTTDGTCYYNLTTDYQFTFNLNKDSDRYYTKINFVNHPMRDNDDDIDFMVRCFKSTALFNVSYVVEDFSDSSYDSFVVPDYNQNPLPIEFLDNLTLAFNSFTYSQAYSLAPTLSYQIDNSAYYFGPLSRYTTILDSINCSSGEFKYTFSNRELNYADKNRNLIFIVNVYDFQTPITIQIAFSRKSKIQLLHFFITFFGCLLSLLTIAFITWKSKQRFDRYRRQRQIVIQMEQMASRPFTRLLLDITENSKENLLEMKIDKDELLKDRKNIRRSLKKNDKKSKFFKGSEVENNIGEKNDYSLKVMPIGVEPLSNNKSAIVTCLLRLPQGGQNGIPKGSSLFMLGSTYVNLNSSSSLIANNTLTNGQHLIDEESELDNQAGKTVNS</sequence>
<evidence type="ECO:0000313" key="13">
    <source>
        <dbReference type="EMBL" id="CAF0916193.1"/>
    </source>
</evidence>
<gene>
    <name evidence="13" type="ORF">OXX778_LOCUS12159</name>
</gene>
<dbReference type="Proteomes" id="UP000663879">
    <property type="component" value="Unassembled WGS sequence"/>
</dbReference>
<accession>A0A814AL02</accession>
<keyword evidence="6 10" id="KW-1133">Transmembrane helix</keyword>
<dbReference type="GO" id="GO:0005794">
    <property type="term" value="C:Golgi apparatus"/>
    <property type="evidence" value="ECO:0007669"/>
    <property type="project" value="TreeGrafter"/>
</dbReference>
<dbReference type="SUPFAM" id="SSF117281">
    <property type="entry name" value="Kelch motif"/>
    <property type="match status" value="1"/>
</dbReference>
<evidence type="ECO:0000259" key="12">
    <source>
        <dbReference type="PROSITE" id="PS01248"/>
    </source>
</evidence>
<dbReference type="InterPro" id="IPR056863">
    <property type="entry name" value="LMN_ATRN_NET-like_EGF"/>
</dbReference>
<keyword evidence="2" id="KW-0880">Kelch repeat</keyword>
<evidence type="ECO:0000256" key="3">
    <source>
        <dbReference type="ARBA" id="ARBA00022692"/>
    </source>
</evidence>
<evidence type="ECO:0000256" key="2">
    <source>
        <dbReference type="ARBA" id="ARBA00022441"/>
    </source>
</evidence>
<evidence type="ECO:0000256" key="8">
    <source>
        <dbReference type="ARBA" id="ARBA00023180"/>
    </source>
</evidence>
<evidence type="ECO:0000256" key="6">
    <source>
        <dbReference type="ARBA" id="ARBA00022989"/>
    </source>
</evidence>
<dbReference type="EMBL" id="CAJNOC010002161">
    <property type="protein sequence ID" value="CAF0916193.1"/>
    <property type="molecule type" value="Genomic_DNA"/>
</dbReference>
<evidence type="ECO:0000313" key="14">
    <source>
        <dbReference type="Proteomes" id="UP000663879"/>
    </source>
</evidence>
<evidence type="ECO:0000256" key="10">
    <source>
        <dbReference type="SAM" id="Phobius"/>
    </source>
</evidence>
<protein>
    <recommendedName>
        <fullName evidence="12">Laminin EGF-like domain-containing protein</fullName>
    </recommendedName>
</protein>
<comment type="caution">
    <text evidence="13">The sequence shown here is derived from an EMBL/GenBank/DDBJ whole genome shotgun (WGS) entry which is preliminary data.</text>
</comment>
<evidence type="ECO:0000256" key="9">
    <source>
        <dbReference type="ARBA" id="ARBA00023292"/>
    </source>
</evidence>
<dbReference type="Gene3D" id="2.120.10.80">
    <property type="entry name" value="Kelch-type beta propeller"/>
    <property type="match status" value="2"/>
</dbReference>
<dbReference type="SMART" id="SM00423">
    <property type="entry name" value="PSI"/>
    <property type="match status" value="3"/>
</dbReference>
<dbReference type="InterPro" id="IPR051568">
    <property type="entry name" value="LZTR1/Attractin"/>
</dbReference>
<dbReference type="PANTHER" id="PTHR46376:SF2">
    <property type="entry name" value="DISTRACTED, ISOFORM B"/>
    <property type="match status" value="1"/>
</dbReference>
<name>A0A814AL02_9BILA</name>
<dbReference type="SUPFAM" id="SSF49854">
    <property type="entry name" value="Spermadhesin, CUB domain"/>
    <property type="match status" value="1"/>
</dbReference>
<feature type="signal peptide" evidence="11">
    <location>
        <begin position="1"/>
        <end position="20"/>
    </location>
</feature>
<dbReference type="Pfam" id="PF24972">
    <property type="entry name" value="GBD_ATRN"/>
    <property type="match status" value="2"/>
</dbReference>
<dbReference type="InterPro" id="IPR015915">
    <property type="entry name" value="Kelch-typ_b-propeller"/>
</dbReference>
<dbReference type="InterPro" id="IPR056732">
    <property type="entry name" value="GBD_ATRN"/>
</dbReference>
<feature type="chain" id="PRO_5032814825" description="Laminin EGF-like domain-containing protein" evidence="11">
    <location>
        <begin position="21"/>
        <end position="1396"/>
    </location>
</feature>
<keyword evidence="4 11" id="KW-0732">Signal</keyword>
<dbReference type="GO" id="GO:0016020">
    <property type="term" value="C:membrane"/>
    <property type="evidence" value="ECO:0007669"/>
    <property type="project" value="UniProtKB-SubCell"/>
</dbReference>
<dbReference type="InterPro" id="IPR002049">
    <property type="entry name" value="LE_dom"/>
</dbReference>
<proteinExistence type="predicted"/>
<dbReference type="Pfam" id="PF24973">
    <property type="entry name" value="EGF_LMN_ATRN"/>
    <property type="match status" value="1"/>
</dbReference>
<feature type="transmembrane region" description="Helical" evidence="10">
    <location>
        <begin position="1201"/>
        <end position="1223"/>
    </location>
</feature>
<evidence type="ECO:0000256" key="1">
    <source>
        <dbReference type="ARBA" id="ARBA00004167"/>
    </source>
</evidence>
<evidence type="ECO:0000256" key="11">
    <source>
        <dbReference type="SAM" id="SignalP"/>
    </source>
</evidence>
<dbReference type="SMART" id="SM00180">
    <property type="entry name" value="EGF_Lam"/>
    <property type="match status" value="2"/>
</dbReference>
<reference evidence="13" key="1">
    <citation type="submission" date="2021-02" db="EMBL/GenBank/DDBJ databases">
        <authorList>
            <person name="Nowell W R."/>
        </authorList>
    </citation>
    <scope>NUCLEOTIDE SEQUENCE</scope>
    <source>
        <strain evidence="13">Ploen Becks lab</strain>
    </source>
</reference>
<feature type="domain" description="Laminin EGF-like" evidence="12">
    <location>
        <begin position="940"/>
        <end position="974"/>
    </location>
</feature>
<dbReference type="InterPro" id="IPR016201">
    <property type="entry name" value="PSI"/>
</dbReference>
<keyword evidence="5" id="KW-0677">Repeat</keyword>
<keyword evidence="9" id="KW-0424">Laminin EGF-like domain</keyword>
<keyword evidence="10" id="KW-0472">Membrane</keyword>
<dbReference type="InterPro" id="IPR056737">
    <property type="entry name" value="Beta-prop_ATRN-MKLN-like"/>
</dbReference>
<dbReference type="CDD" id="cd00055">
    <property type="entry name" value="EGF_Lam"/>
    <property type="match status" value="2"/>
</dbReference>
<keyword evidence="3 10" id="KW-0812">Transmembrane</keyword>
<keyword evidence="14" id="KW-1185">Reference proteome</keyword>
<dbReference type="SUPFAM" id="SSF57196">
    <property type="entry name" value="EGF/Laminin"/>
    <property type="match status" value="1"/>
</dbReference>
<evidence type="ECO:0000256" key="5">
    <source>
        <dbReference type="ARBA" id="ARBA00022737"/>
    </source>
</evidence>
<dbReference type="InterPro" id="IPR035914">
    <property type="entry name" value="Sperma_CUB_dom_sf"/>
</dbReference>
<dbReference type="Pfam" id="PF24981">
    <property type="entry name" value="Beta-prop_ATRN-LZTR1"/>
    <property type="match status" value="1"/>
</dbReference>